<feature type="transmembrane region" description="Helical" evidence="8">
    <location>
        <begin position="124"/>
        <end position="146"/>
    </location>
</feature>
<accession>A0A511XPI0</accession>
<dbReference type="Gene3D" id="3.40.50.1000">
    <property type="entry name" value="HAD superfamily/HAD-like"/>
    <property type="match status" value="2"/>
</dbReference>
<gene>
    <name evidence="10" type="ORF">AOE01nite_31020</name>
</gene>
<dbReference type="GO" id="GO:0016887">
    <property type="term" value="F:ATP hydrolysis activity"/>
    <property type="evidence" value="ECO:0007669"/>
    <property type="project" value="InterPro"/>
</dbReference>
<keyword evidence="11" id="KW-1185">Reference proteome</keyword>
<dbReference type="GO" id="GO:0016020">
    <property type="term" value="C:membrane"/>
    <property type="evidence" value="ECO:0007669"/>
    <property type="project" value="InterPro"/>
</dbReference>
<dbReference type="OrthoDB" id="9760802at2"/>
<dbReference type="Proteomes" id="UP000321746">
    <property type="component" value="Unassembled WGS sequence"/>
</dbReference>
<dbReference type="GO" id="GO:0005507">
    <property type="term" value="F:copper ion binding"/>
    <property type="evidence" value="ECO:0007669"/>
    <property type="project" value="TreeGrafter"/>
</dbReference>
<dbReference type="EMBL" id="BJYG01000058">
    <property type="protein sequence ID" value="GEN64878.1"/>
    <property type="molecule type" value="Genomic_DNA"/>
</dbReference>
<dbReference type="Pfam" id="PF00122">
    <property type="entry name" value="E1-E2_ATPase"/>
    <property type="match status" value="1"/>
</dbReference>
<evidence type="ECO:0000256" key="3">
    <source>
        <dbReference type="ARBA" id="ARBA00022692"/>
    </source>
</evidence>
<dbReference type="GO" id="GO:0055070">
    <property type="term" value="P:copper ion homeostasis"/>
    <property type="evidence" value="ECO:0007669"/>
    <property type="project" value="TreeGrafter"/>
</dbReference>
<organism evidence="10 11">
    <name type="scientific">Acetobacter oeni</name>
    <dbReference type="NCBI Taxonomy" id="304077"/>
    <lineage>
        <taxon>Bacteria</taxon>
        <taxon>Pseudomonadati</taxon>
        <taxon>Pseudomonadota</taxon>
        <taxon>Alphaproteobacteria</taxon>
        <taxon>Acetobacterales</taxon>
        <taxon>Acetobacteraceae</taxon>
        <taxon>Acetobacter</taxon>
    </lineage>
</organism>
<dbReference type="SUPFAM" id="SSF56784">
    <property type="entry name" value="HAD-like"/>
    <property type="match status" value="1"/>
</dbReference>
<dbReference type="SUPFAM" id="SSF55008">
    <property type="entry name" value="HMA, heavy metal-associated domain"/>
    <property type="match status" value="1"/>
</dbReference>
<evidence type="ECO:0000256" key="5">
    <source>
        <dbReference type="ARBA" id="ARBA00022967"/>
    </source>
</evidence>
<dbReference type="InterPro" id="IPR006121">
    <property type="entry name" value="HMA_dom"/>
</dbReference>
<dbReference type="RefSeq" id="WP_146892165.1">
    <property type="nucleotide sequence ID" value="NZ_BJYG01000058.1"/>
</dbReference>
<dbReference type="Gene3D" id="3.40.1110.10">
    <property type="entry name" value="Calcium-transporting ATPase, cytoplasmic domain N"/>
    <property type="match status" value="1"/>
</dbReference>
<dbReference type="InterPro" id="IPR023298">
    <property type="entry name" value="ATPase_P-typ_TM_dom_sf"/>
</dbReference>
<keyword evidence="4" id="KW-0479">Metal-binding</keyword>
<dbReference type="Gene3D" id="3.30.70.100">
    <property type="match status" value="1"/>
</dbReference>
<comment type="caution">
    <text evidence="10">The sequence shown here is derived from an EMBL/GenBank/DDBJ whole genome shotgun (WGS) entry which is preliminary data.</text>
</comment>
<reference evidence="10 11" key="1">
    <citation type="submission" date="2019-07" db="EMBL/GenBank/DDBJ databases">
        <title>Whole genome shotgun sequence of Acetobacter oeni NBRC 105207.</title>
        <authorList>
            <person name="Hosoyama A."/>
            <person name="Uohara A."/>
            <person name="Ohji S."/>
            <person name="Ichikawa N."/>
        </authorList>
    </citation>
    <scope>NUCLEOTIDE SEQUENCE [LARGE SCALE GENOMIC DNA]</scope>
    <source>
        <strain evidence="10 11">NBRC 105207</strain>
    </source>
</reference>
<feature type="transmembrane region" description="Helical" evidence="8">
    <location>
        <begin position="93"/>
        <end position="112"/>
    </location>
</feature>
<evidence type="ECO:0000256" key="8">
    <source>
        <dbReference type="SAM" id="Phobius"/>
    </source>
</evidence>
<comment type="similarity">
    <text evidence="2">Belongs to the cation transport ATPase (P-type) (TC 3.A.3) family. Type IB subfamily.</text>
</comment>
<keyword evidence="3 8" id="KW-0812">Transmembrane</keyword>
<dbReference type="InterPro" id="IPR001757">
    <property type="entry name" value="P_typ_ATPase"/>
</dbReference>
<evidence type="ECO:0000256" key="6">
    <source>
        <dbReference type="ARBA" id="ARBA00022989"/>
    </source>
</evidence>
<dbReference type="PROSITE" id="PS01047">
    <property type="entry name" value="HMA_1"/>
    <property type="match status" value="1"/>
</dbReference>
<protein>
    <submittedName>
        <fullName evidence="10">Copper-translocating P-type ATPase</fullName>
    </submittedName>
</protein>
<evidence type="ECO:0000313" key="11">
    <source>
        <dbReference type="Proteomes" id="UP000321746"/>
    </source>
</evidence>
<dbReference type="GO" id="GO:0012505">
    <property type="term" value="C:endomembrane system"/>
    <property type="evidence" value="ECO:0007669"/>
    <property type="project" value="UniProtKB-SubCell"/>
</dbReference>
<dbReference type="InterPro" id="IPR018303">
    <property type="entry name" value="ATPase_P-typ_P_site"/>
</dbReference>
<evidence type="ECO:0000313" key="10">
    <source>
        <dbReference type="EMBL" id="GEN64878.1"/>
    </source>
</evidence>
<dbReference type="Pfam" id="PF00403">
    <property type="entry name" value="HMA"/>
    <property type="match status" value="1"/>
</dbReference>
<dbReference type="PRINTS" id="PR00120">
    <property type="entry name" value="HATPASE"/>
</dbReference>
<feature type="transmembrane region" description="Helical" evidence="8">
    <location>
        <begin position="367"/>
        <end position="386"/>
    </location>
</feature>
<dbReference type="SUPFAM" id="SSF81665">
    <property type="entry name" value="Calcium ATPase, transmembrane domain M"/>
    <property type="match status" value="1"/>
</dbReference>
<dbReference type="InterPro" id="IPR023299">
    <property type="entry name" value="ATPase_P-typ_cyto_dom_N"/>
</dbReference>
<feature type="transmembrane region" description="Helical" evidence="8">
    <location>
        <begin position="338"/>
        <end position="361"/>
    </location>
</feature>
<sequence length="701" mass="72183">MNIERRLFAIDGLFCGGCARGLERKLSSVDGVLDAGVHFVTASALIQWDPSRCDTATLARQVAATGYGLLERNDPASALQRFDDEVRRLSRRLAVAILFGMWSMAAAFLLYVDPGLDPKTAWWAALFSGIFAVPVLGYSAAGFWRMALRSLRLHSPGLDLLVCIGAAGAMLLSLVSLVRGGSAIFFDTATMLITLLLVGRLIETRVRRGAIAALNAVDDLAATKAQPAGGGQAVPCTFIAPGDAIWVDAGAAIPVDGVVSHGETLVDRAILTGESAPIAVKPGDRVQAGTINLRRRITIVVDRAPGDSDLDRMGGRIAIEMAGRGEPKRHLDAVIDRLAIIVPIIAALVAIITWLVTGSLLAAAERALAVLVVVCPCSLAIAAPLVHVRAAALAGSLGFRIADPAAFEALGKARSVIFDKTGTVTMGEPEVIAIDPASGWTADAVLDLAARTENGIDHPIARAILAAAKPVIGEPGERGTRSAIGQDEHGVTVEVRAAEPSPLAGTRLDVRQGGAKVGTITLDDIVDPEAARAIGRLVSLGLDPLIATGDALAPAIAVGASLGLPAAKIHAACTPEDKVALVKAVSRPVIMVGDGVNDAPALAGADCGVAVGRAHGAATATAGVVLTVGGIAALPDAITLARHALVVIRQNWMLALGYNVIVLPAAAIGFLTPLLAAGAMLASSIIVVSNALRVGWRQQIL</sequence>
<comment type="subcellular location">
    <subcellularLocation>
        <location evidence="1">Endomembrane system</location>
        <topology evidence="1">Multi-pass membrane protein</topology>
    </subcellularLocation>
</comment>
<feature type="transmembrane region" description="Helical" evidence="8">
    <location>
        <begin position="677"/>
        <end position="696"/>
    </location>
</feature>
<dbReference type="PRINTS" id="PR00119">
    <property type="entry name" value="CATATPASE"/>
</dbReference>
<keyword evidence="6 8" id="KW-1133">Transmembrane helix</keyword>
<dbReference type="GO" id="GO:0005524">
    <property type="term" value="F:ATP binding"/>
    <property type="evidence" value="ECO:0007669"/>
    <property type="project" value="InterPro"/>
</dbReference>
<evidence type="ECO:0000256" key="2">
    <source>
        <dbReference type="ARBA" id="ARBA00006024"/>
    </source>
</evidence>
<evidence type="ECO:0000256" key="4">
    <source>
        <dbReference type="ARBA" id="ARBA00022723"/>
    </source>
</evidence>
<feature type="domain" description="HMA" evidence="9">
    <location>
        <begin position="4"/>
        <end position="70"/>
    </location>
</feature>
<dbReference type="AlphaFoldDB" id="A0A511XPI0"/>
<dbReference type="PROSITE" id="PS50846">
    <property type="entry name" value="HMA_2"/>
    <property type="match status" value="1"/>
</dbReference>
<dbReference type="CDD" id="cd00371">
    <property type="entry name" value="HMA"/>
    <property type="match status" value="1"/>
</dbReference>
<evidence type="ECO:0000256" key="1">
    <source>
        <dbReference type="ARBA" id="ARBA00004127"/>
    </source>
</evidence>
<keyword evidence="5" id="KW-1278">Translocase</keyword>
<dbReference type="NCBIfam" id="TIGR01494">
    <property type="entry name" value="ATPase_P-type"/>
    <property type="match status" value="2"/>
</dbReference>
<dbReference type="InterPro" id="IPR036412">
    <property type="entry name" value="HAD-like_sf"/>
</dbReference>
<dbReference type="PROSITE" id="PS00154">
    <property type="entry name" value="ATPASE_E1_E2"/>
    <property type="match status" value="1"/>
</dbReference>
<dbReference type="InterPro" id="IPR059000">
    <property type="entry name" value="ATPase_P-type_domA"/>
</dbReference>
<dbReference type="InterPro" id="IPR008250">
    <property type="entry name" value="ATPase_P-typ_transduc_dom_A_sf"/>
</dbReference>
<dbReference type="InterPro" id="IPR023214">
    <property type="entry name" value="HAD_sf"/>
</dbReference>
<evidence type="ECO:0000259" key="9">
    <source>
        <dbReference type="PROSITE" id="PS50846"/>
    </source>
</evidence>
<feature type="transmembrane region" description="Helical" evidence="8">
    <location>
        <begin position="184"/>
        <end position="202"/>
    </location>
</feature>
<dbReference type="SUPFAM" id="SSF81653">
    <property type="entry name" value="Calcium ATPase, transduction domain A"/>
    <property type="match status" value="1"/>
</dbReference>
<name>A0A511XPI0_9PROT</name>
<dbReference type="Pfam" id="PF00702">
    <property type="entry name" value="Hydrolase"/>
    <property type="match status" value="1"/>
</dbReference>
<feature type="transmembrane region" description="Helical" evidence="8">
    <location>
        <begin position="158"/>
        <end position="178"/>
    </location>
</feature>
<dbReference type="GO" id="GO:0043682">
    <property type="term" value="F:P-type divalent copper transporter activity"/>
    <property type="evidence" value="ECO:0007669"/>
    <property type="project" value="TreeGrafter"/>
</dbReference>
<dbReference type="InterPro" id="IPR017969">
    <property type="entry name" value="Heavy-metal-associated_CS"/>
</dbReference>
<dbReference type="PANTHER" id="PTHR43520:SF8">
    <property type="entry name" value="P-TYPE CU(+) TRANSPORTER"/>
    <property type="match status" value="1"/>
</dbReference>
<dbReference type="SUPFAM" id="SSF81660">
    <property type="entry name" value="Metal cation-transporting ATPase, ATP-binding domain N"/>
    <property type="match status" value="1"/>
</dbReference>
<evidence type="ECO:0000256" key="7">
    <source>
        <dbReference type="ARBA" id="ARBA00023136"/>
    </source>
</evidence>
<dbReference type="PANTHER" id="PTHR43520">
    <property type="entry name" value="ATP7, ISOFORM B"/>
    <property type="match status" value="1"/>
</dbReference>
<dbReference type="Gene3D" id="2.70.150.10">
    <property type="entry name" value="Calcium-transporting ATPase, cytoplasmic transduction domain A"/>
    <property type="match status" value="1"/>
</dbReference>
<proteinExistence type="inferred from homology"/>
<keyword evidence="7 8" id="KW-0472">Membrane</keyword>
<dbReference type="InterPro" id="IPR036163">
    <property type="entry name" value="HMA_dom_sf"/>
</dbReference>